<dbReference type="EMBL" id="JOKM01000075">
    <property type="protein sequence ID" value="KGB22554.1"/>
    <property type="molecule type" value="Genomic_DNA"/>
</dbReference>
<keyword evidence="12" id="KW-0234">DNA repair</keyword>
<keyword evidence="6" id="KW-0004">4Fe-4S</keyword>
<evidence type="ECO:0000256" key="8">
    <source>
        <dbReference type="ARBA" id="ARBA00022763"/>
    </source>
</evidence>
<dbReference type="Gene3D" id="1.10.1670.10">
    <property type="entry name" value="Helix-hairpin-Helix base-excision DNA repair enzymes (C-terminal)"/>
    <property type="match status" value="1"/>
</dbReference>
<evidence type="ECO:0000256" key="2">
    <source>
        <dbReference type="ARBA" id="ARBA00002933"/>
    </source>
</evidence>
<dbReference type="InterPro" id="IPR003265">
    <property type="entry name" value="HhH-GPD_domain"/>
</dbReference>
<evidence type="ECO:0000256" key="12">
    <source>
        <dbReference type="ARBA" id="ARBA00023204"/>
    </source>
</evidence>
<dbReference type="GO" id="GO:0035485">
    <property type="term" value="F:adenine/guanine mispair binding"/>
    <property type="evidence" value="ECO:0007669"/>
    <property type="project" value="TreeGrafter"/>
</dbReference>
<keyword evidence="11" id="KW-0411">Iron-sulfur</keyword>
<dbReference type="GO" id="GO:0006298">
    <property type="term" value="P:mismatch repair"/>
    <property type="evidence" value="ECO:0007669"/>
    <property type="project" value="TreeGrafter"/>
</dbReference>
<dbReference type="Pfam" id="PF14815">
    <property type="entry name" value="NUDIX_4"/>
    <property type="match status" value="1"/>
</dbReference>
<protein>
    <recommendedName>
        <fullName evidence="5 14">Adenine DNA glycosylase</fullName>
        <ecNumber evidence="4 14">3.2.2.31</ecNumber>
    </recommendedName>
</protein>
<dbReference type="InterPro" id="IPR004035">
    <property type="entry name" value="Endouclease-III_FeS-bd_BS"/>
</dbReference>
<evidence type="ECO:0000256" key="1">
    <source>
        <dbReference type="ARBA" id="ARBA00000843"/>
    </source>
</evidence>
<dbReference type="SUPFAM" id="SSF48150">
    <property type="entry name" value="DNA-glycosylase"/>
    <property type="match status" value="1"/>
</dbReference>
<comment type="catalytic activity">
    <reaction evidence="1 14">
        <text>Hydrolyzes free adenine bases from 7,8-dihydro-8-oxoguanine:adenine mismatched double-stranded DNA, leaving an apurinic site.</text>
        <dbReference type="EC" id="3.2.2.31"/>
    </reaction>
</comment>
<comment type="caution">
    <text evidence="16">The sequence shown here is derived from an EMBL/GenBank/DDBJ whole genome shotgun (WGS) entry which is preliminary data.</text>
</comment>
<dbReference type="Gene3D" id="1.10.340.30">
    <property type="entry name" value="Hypothetical protein, domain 2"/>
    <property type="match status" value="1"/>
</dbReference>
<dbReference type="InterPro" id="IPR044298">
    <property type="entry name" value="MIG/MutY"/>
</dbReference>
<evidence type="ECO:0000256" key="4">
    <source>
        <dbReference type="ARBA" id="ARBA00012045"/>
    </source>
</evidence>
<keyword evidence="8 14" id="KW-0227">DNA damage</keyword>
<dbReference type="PANTHER" id="PTHR42944">
    <property type="entry name" value="ADENINE DNA GLYCOSYLASE"/>
    <property type="match status" value="1"/>
</dbReference>
<dbReference type="InterPro" id="IPR000445">
    <property type="entry name" value="HhH_motif"/>
</dbReference>
<keyword evidence="7" id="KW-0479">Metal-binding</keyword>
<dbReference type="InterPro" id="IPR005760">
    <property type="entry name" value="A/G_AdeGlyc_MutY"/>
</dbReference>
<dbReference type="CDD" id="cd03431">
    <property type="entry name" value="NUDIX_DNA_Glycosylase_C-MutY"/>
    <property type="match status" value="1"/>
</dbReference>
<accession>A0A094YPL1</accession>
<feature type="domain" description="HhH-GPD" evidence="15">
    <location>
        <begin position="115"/>
        <end position="266"/>
    </location>
</feature>
<dbReference type="GO" id="GO:0034039">
    <property type="term" value="F:8-oxo-7,8-dihydroguanine DNA N-glycosylase activity"/>
    <property type="evidence" value="ECO:0007669"/>
    <property type="project" value="TreeGrafter"/>
</dbReference>
<dbReference type="PANTHER" id="PTHR42944:SF1">
    <property type="entry name" value="ADENINE DNA GLYCOSYLASE"/>
    <property type="match status" value="1"/>
</dbReference>
<sequence>MARRGGSAGPVLLAAWSVVLPAVWADCSTDGFLSLWGAVPVFALLLAEGAERVVARVFFSPVLPERLSFVITSSVKTPPARSLLDWYDRHRRVLPWRSGPGQTADPYAVWLSEIMLQQTTVKAVGPYYHRFLEKFPTVQALAAADRDDVLSAWAGLGYYSRARNLHACAQKVVELGGFPNTVEGLLTLPGVGAYTAAAVAAIAFGVPVVPVDGNVERITSRLFAIEEPLPASRKKLAVLASGLNADKEARKRPSDFAQALFDLGASLCSPRSPACGLCPWVTVCAAHKAGIAATLPRRAPKAVKPVRYGAHFLVIDAAGQVLLRKRPEKGLLAAMTELPGTPWRTEPWSTEEALIHAPVQTEWQDCGMVKHVFTHFTLQVTVYAARISRFSNQAVQEGFLAPATGVDALSLPSLMLKCIKRGLKTLAT</sequence>
<evidence type="ECO:0000256" key="13">
    <source>
        <dbReference type="ARBA" id="ARBA00023295"/>
    </source>
</evidence>
<dbReference type="Gene3D" id="3.90.79.10">
    <property type="entry name" value="Nucleoside Triphosphate Pyrophosphohydrolase"/>
    <property type="match status" value="1"/>
</dbReference>
<proteinExistence type="inferred from homology"/>
<dbReference type="InterPro" id="IPR015797">
    <property type="entry name" value="NUDIX_hydrolase-like_dom_sf"/>
</dbReference>
<dbReference type="Proteomes" id="UP000029448">
    <property type="component" value="Unassembled WGS sequence"/>
</dbReference>
<comment type="similarity">
    <text evidence="3 14">Belongs to the Nth/MutY family.</text>
</comment>
<evidence type="ECO:0000256" key="9">
    <source>
        <dbReference type="ARBA" id="ARBA00022801"/>
    </source>
</evidence>
<evidence type="ECO:0000313" key="17">
    <source>
        <dbReference type="Proteomes" id="UP000029448"/>
    </source>
</evidence>
<evidence type="ECO:0000256" key="14">
    <source>
        <dbReference type="RuleBase" id="RU365096"/>
    </source>
</evidence>
<organism evidence="16 17">
    <name type="scientific">Acetobacter tropicalis</name>
    <dbReference type="NCBI Taxonomy" id="104102"/>
    <lineage>
        <taxon>Bacteria</taxon>
        <taxon>Pseudomonadati</taxon>
        <taxon>Pseudomonadota</taxon>
        <taxon>Alphaproteobacteria</taxon>
        <taxon>Acetobacterales</taxon>
        <taxon>Acetobacteraceae</taxon>
        <taxon>Acetobacter</taxon>
    </lineage>
</organism>
<evidence type="ECO:0000256" key="5">
    <source>
        <dbReference type="ARBA" id="ARBA00022023"/>
    </source>
</evidence>
<keyword evidence="13 14" id="KW-0326">Glycosidase</keyword>
<gene>
    <name evidence="16" type="ORF">AtDm6_2135</name>
</gene>
<dbReference type="NCBIfam" id="TIGR01084">
    <property type="entry name" value="mutY"/>
    <property type="match status" value="1"/>
</dbReference>
<dbReference type="AlphaFoldDB" id="A0A094YPL1"/>
<comment type="cofactor">
    <cofactor evidence="14">
        <name>[4Fe-4S] cluster</name>
        <dbReference type="ChEBI" id="CHEBI:49883"/>
    </cofactor>
    <text evidence="14">Binds 1 [4Fe-4S] cluster.</text>
</comment>
<evidence type="ECO:0000256" key="7">
    <source>
        <dbReference type="ARBA" id="ARBA00022723"/>
    </source>
</evidence>
<dbReference type="InterPro" id="IPR011257">
    <property type="entry name" value="DNA_glycosylase"/>
</dbReference>
<dbReference type="PROSITE" id="PS01155">
    <property type="entry name" value="ENDONUCLEASE_III_2"/>
    <property type="match status" value="1"/>
</dbReference>
<dbReference type="GO" id="GO:0000701">
    <property type="term" value="F:purine-specific mismatch base pair DNA N-glycosylase activity"/>
    <property type="evidence" value="ECO:0007669"/>
    <property type="project" value="UniProtKB-EC"/>
</dbReference>
<keyword evidence="9 16" id="KW-0378">Hydrolase</keyword>
<evidence type="ECO:0000256" key="6">
    <source>
        <dbReference type="ARBA" id="ARBA00022485"/>
    </source>
</evidence>
<evidence type="ECO:0000259" key="15">
    <source>
        <dbReference type="SMART" id="SM00478"/>
    </source>
</evidence>
<dbReference type="InterPro" id="IPR029119">
    <property type="entry name" value="MutY_C"/>
</dbReference>
<evidence type="ECO:0000256" key="3">
    <source>
        <dbReference type="ARBA" id="ARBA00008343"/>
    </source>
</evidence>
<dbReference type="GO" id="GO:0006284">
    <property type="term" value="P:base-excision repair"/>
    <property type="evidence" value="ECO:0007669"/>
    <property type="project" value="UniProtKB-UniRule"/>
</dbReference>
<dbReference type="InterPro" id="IPR023170">
    <property type="entry name" value="HhH_base_excis_C"/>
</dbReference>
<dbReference type="GO" id="GO:0051539">
    <property type="term" value="F:4 iron, 4 sulfur cluster binding"/>
    <property type="evidence" value="ECO:0007669"/>
    <property type="project" value="UniProtKB-UniRule"/>
</dbReference>
<keyword evidence="17" id="KW-1185">Reference proteome</keyword>
<evidence type="ECO:0000256" key="10">
    <source>
        <dbReference type="ARBA" id="ARBA00023004"/>
    </source>
</evidence>
<dbReference type="SUPFAM" id="SSF55811">
    <property type="entry name" value="Nudix"/>
    <property type="match status" value="1"/>
</dbReference>
<dbReference type="GO" id="GO:0046872">
    <property type="term" value="F:metal ion binding"/>
    <property type="evidence" value="ECO:0007669"/>
    <property type="project" value="UniProtKB-UniRule"/>
</dbReference>
<keyword evidence="10 14" id="KW-0408">Iron</keyword>
<dbReference type="FunFam" id="1.10.340.30:FF:000002">
    <property type="entry name" value="Adenine DNA glycosylase"/>
    <property type="match status" value="1"/>
</dbReference>
<evidence type="ECO:0000256" key="11">
    <source>
        <dbReference type="ARBA" id="ARBA00023014"/>
    </source>
</evidence>
<dbReference type="PATRIC" id="fig|104102.7.peg.2112"/>
<name>A0A094YPL1_9PROT</name>
<comment type="function">
    <text evidence="2">Adenine glycosylase active on G-A mispairs. MutY also corrects error-prone DNA synthesis past GO lesions which are due to the oxidatively damaged form of guanine: 7,8-dihydro-8-oxoguanine (8-oxo-dGTP).</text>
</comment>
<dbReference type="GO" id="GO:0032357">
    <property type="term" value="F:oxidized purine DNA binding"/>
    <property type="evidence" value="ECO:0007669"/>
    <property type="project" value="TreeGrafter"/>
</dbReference>
<evidence type="ECO:0000313" key="16">
    <source>
        <dbReference type="EMBL" id="KGB22554.1"/>
    </source>
</evidence>
<dbReference type="Pfam" id="PF00730">
    <property type="entry name" value="HhH-GPD"/>
    <property type="match status" value="1"/>
</dbReference>
<dbReference type="Pfam" id="PF00633">
    <property type="entry name" value="HHH"/>
    <property type="match status" value="1"/>
</dbReference>
<dbReference type="STRING" id="104102.AtDm6_2135"/>
<reference evidence="16 17" key="1">
    <citation type="submission" date="2014-06" db="EMBL/GenBank/DDBJ databases">
        <title>Functional and comparative genomic analyses of the Drosophila gut microbiota identify candidate symbiosis factors.</title>
        <authorList>
            <person name="Newell P.D."/>
            <person name="Chaston J.M."/>
            <person name="Douglas A.E."/>
        </authorList>
    </citation>
    <scope>NUCLEOTIDE SEQUENCE [LARGE SCALE GENOMIC DNA]</scope>
    <source>
        <strain evidence="16 17">DmCS_006</strain>
    </source>
</reference>
<dbReference type="PROSITE" id="PS00764">
    <property type="entry name" value="ENDONUCLEASE_III_1"/>
    <property type="match status" value="1"/>
</dbReference>
<dbReference type="CDD" id="cd00056">
    <property type="entry name" value="ENDO3c"/>
    <property type="match status" value="1"/>
</dbReference>
<dbReference type="SMART" id="SM00478">
    <property type="entry name" value="ENDO3c"/>
    <property type="match status" value="1"/>
</dbReference>
<dbReference type="EC" id="3.2.2.31" evidence="4 14"/>
<dbReference type="InterPro" id="IPR004036">
    <property type="entry name" value="Endonuclease-III-like_CS2"/>
</dbReference>